<proteinExistence type="predicted"/>
<dbReference type="Proteomes" id="UP000011729">
    <property type="component" value="Chromosome"/>
</dbReference>
<dbReference type="RefSeq" id="WP_015397451.1">
    <property type="nucleotide sequence ID" value="NC_020300.1"/>
</dbReference>
<dbReference type="InterPro" id="IPR053842">
    <property type="entry name" value="NikA-like"/>
</dbReference>
<protein>
    <submittedName>
        <fullName evidence="1">Conjugal transfer transcriptional regulator TraJ</fullName>
    </submittedName>
</protein>
<dbReference type="Pfam" id="PF21983">
    <property type="entry name" value="NikA-like"/>
    <property type="match status" value="1"/>
</dbReference>
<name>M1NWS9_BARAA</name>
<keyword evidence="2" id="KW-1185">Reference proteome</keyword>
<dbReference type="OrthoDB" id="7595056at2"/>
<evidence type="ECO:0000313" key="1">
    <source>
        <dbReference type="EMBL" id="AGF73942.1"/>
    </source>
</evidence>
<dbReference type="eggNOG" id="ENOG5031AZX">
    <property type="taxonomic scope" value="Bacteria"/>
</dbReference>
<dbReference type="AlphaFoldDB" id="M1NWS9"/>
<organism evidence="1 2">
    <name type="scientific">Bartonella australis (strain Aust/NH1)</name>
    <dbReference type="NCBI Taxonomy" id="1094489"/>
    <lineage>
        <taxon>Bacteria</taxon>
        <taxon>Pseudomonadati</taxon>
        <taxon>Pseudomonadota</taxon>
        <taxon>Alphaproteobacteria</taxon>
        <taxon>Hyphomicrobiales</taxon>
        <taxon>Bartonellaceae</taxon>
        <taxon>Bartonella</taxon>
    </lineage>
</organism>
<dbReference type="STRING" id="1094489.BAnh1_00490"/>
<dbReference type="KEGG" id="baus:BAnh1_00490"/>
<gene>
    <name evidence="1" type="primary">traJ</name>
    <name evidence="1" type="ordered locus">BAnh1_00490</name>
</gene>
<accession>M1NWS9</accession>
<dbReference type="HOGENOM" id="CLU_128586_2_0_5"/>
<dbReference type="EMBL" id="CP003123">
    <property type="protein sequence ID" value="AGF73942.1"/>
    <property type="molecule type" value="Genomic_DNA"/>
</dbReference>
<dbReference type="PATRIC" id="fig|1094489.3.peg.58"/>
<sequence>MNSVEEKHKKPGIRSLKQRIDVWVTKDEKDELTDKARQAGSSLSSYMKFAGLRKSVRARTDLTAINDLVRVSGDLGRVAGLLKLWLLEKHGQGARPADVEAMMNDFRVLQNEIRSIIQQVRK</sequence>
<evidence type="ECO:0000313" key="2">
    <source>
        <dbReference type="Proteomes" id="UP000011729"/>
    </source>
</evidence>
<reference evidence="1 2" key="1">
    <citation type="journal article" date="2013" name="PLoS Genet.">
        <title>A gene transfer agent and a dynamic repertoire of secretion systems hold the keys to the explosive radiation of the emerging pathogen Bartonella.</title>
        <authorList>
            <person name="Guy L."/>
            <person name="Nystedt B."/>
            <person name="Toft C."/>
            <person name="Zaremba-Niedzwiedzka K."/>
            <person name="Berglund E.C."/>
            <person name="Granberg F."/>
            <person name="Naslund K."/>
            <person name="Eriksson A.S."/>
            <person name="Andersson S.G."/>
        </authorList>
    </citation>
    <scope>NUCLEOTIDE SEQUENCE [LARGE SCALE GENOMIC DNA]</scope>
    <source>
        <strain evidence="1 2">Aust/NH1</strain>
    </source>
</reference>